<dbReference type="GO" id="GO:0000027">
    <property type="term" value="P:ribosomal large subunit assembly"/>
    <property type="evidence" value="ECO:0007669"/>
    <property type="project" value="UniProtKB-UniRule"/>
</dbReference>
<dbReference type="Gene3D" id="3.30.70.870">
    <property type="entry name" value="Elongation Factor G (Translational Gtpase), domain 3"/>
    <property type="match status" value="1"/>
</dbReference>
<reference evidence="5 6" key="1">
    <citation type="journal article" date="2014" name="Genome Announc.">
        <title>Draft Genome Sequence of Bacteroides reticulotermitis Strain JCM 10512T, Isolated from the Gut of a Termite.</title>
        <authorList>
            <person name="Yuki M."/>
            <person name="Oshima K."/>
            <person name="Suda W."/>
            <person name="Sakamoto M."/>
            <person name="Iida T."/>
            <person name="Hattori M."/>
            <person name="Ohkuma M."/>
        </authorList>
    </citation>
    <scope>NUCLEOTIDE SEQUENCE [LARGE SCALE GENOMIC DNA]</scope>
    <source>
        <strain evidence="5 6">JCM 10512</strain>
    </source>
</reference>
<comment type="function">
    <text evidence="3">A 50S ribosomal subunit assembly protein with GTPase activity, required for 50S subunit assembly at low temperatures, may also play a role in translation. Binds GTP and analogs. Binds the 70S ribosome between the 30S and 50S subunits, in a similar position as ribosome-bound EF-G; it contacts a number of ribosomal proteins, both rRNAs and the A-site tRNA.</text>
</comment>
<dbReference type="EMBL" id="BAIV01000005">
    <property type="protein sequence ID" value="GAE82774.1"/>
    <property type="molecule type" value="Genomic_DNA"/>
</dbReference>
<dbReference type="CDD" id="cd16263">
    <property type="entry name" value="BipA_III"/>
    <property type="match status" value="1"/>
</dbReference>
<gene>
    <name evidence="3" type="primary">bipA</name>
    <name evidence="5" type="ORF">JCM10512_1004</name>
</gene>
<keyword evidence="3" id="KW-0820">tRNA-binding</keyword>
<comment type="caution">
    <text evidence="5">The sequence shown here is derived from an EMBL/GenBank/DDBJ whole genome shotgun (WGS) entry which is preliminary data.</text>
</comment>
<comment type="subcellular location">
    <subcellularLocation>
        <location evidence="3">Cytoplasm</location>
    </subcellularLocation>
    <text evidence="3">Binds to ribosomes.</text>
</comment>
<keyword evidence="6" id="KW-1185">Reference proteome</keyword>
<feature type="binding site" evidence="3">
    <location>
        <begin position="14"/>
        <end position="19"/>
    </location>
    <ligand>
        <name>GTP</name>
        <dbReference type="ChEBI" id="CHEBI:37565"/>
    </ligand>
</feature>
<keyword evidence="3" id="KW-0378">Hydrolase</keyword>
<dbReference type="Pfam" id="PF21018">
    <property type="entry name" value="BipA_C"/>
    <property type="match status" value="1"/>
</dbReference>
<dbReference type="GO" id="GO:0009409">
    <property type="term" value="P:response to cold"/>
    <property type="evidence" value="ECO:0007669"/>
    <property type="project" value="UniProtKB-ARBA"/>
</dbReference>
<dbReference type="Pfam" id="PF03144">
    <property type="entry name" value="GTP_EFTU_D2"/>
    <property type="match status" value="1"/>
</dbReference>
<dbReference type="SUPFAM" id="SSF52540">
    <property type="entry name" value="P-loop containing nucleoside triphosphate hydrolases"/>
    <property type="match status" value="1"/>
</dbReference>
<dbReference type="InterPro" id="IPR035647">
    <property type="entry name" value="EFG_III/V"/>
</dbReference>
<evidence type="ECO:0000256" key="2">
    <source>
        <dbReference type="ARBA" id="ARBA00048548"/>
    </source>
</evidence>
<dbReference type="NCBIfam" id="TIGR00231">
    <property type="entry name" value="small_GTP"/>
    <property type="match status" value="1"/>
</dbReference>
<organism evidence="5 6">
    <name type="scientific">Bacteroides reticulotermitis JCM 10512</name>
    <dbReference type="NCBI Taxonomy" id="1445607"/>
    <lineage>
        <taxon>Bacteria</taxon>
        <taxon>Pseudomonadati</taxon>
        <taxon>Bacteroidota</taxon>
        <taxon>Bacteroidia</taxon>
        <taxon>Bacteroidales</taxon>
        <taxon>Bacteroidaceae</taxon>
        <taxon>Bacteroides</taxon>
    </lineage>
</organism>
<dbReference type="PANTHER" id="PTHR42908">
    <property type="entry name" value="TRANSLATION ELONGATION FACTOR-RELATED"/>
    <property type="match status" value="1"/>
</dbReference>
<dbReference type="GO" id="GO:0005829">
    <property type="term" value="C:cytosol"/>
    <property type="evidence" value="ECO:0007669"/>
    <property type="project" value="TreeGrafter"/>
</dbReference>
<keyword evidence="3" id="KW-0547">Nucleotide-binding</keyword>
<dbReference type="CDD" id="cd01891">
    <property type="entry name" value="TypA_BipA"/>
    <property type="match status" value="1"/>
</dbReference>
<dbReference type="InterPro" id="IPR005225">
    <property type="entry name" value="Small_GTP-bd"/>
</dbReference>
<dbReference type="GO" id="GO:0000049">
    <property type="term" value="F:tRNA binding"/>
    <property type="evidence" value="ECO:0007669"/>
    <property type="project" value="UniProtKB-KW"/>
</dbReference>
<evidence type="ECO:0000313" key="5">
    <source>
        <dbReference type="EMBL" id="GAE82774.1"/>
    </source>
</evidence>
<dbReference type="GO" id="GO:0005525">
    <property type="term" value="F:GTP binding"/>
    <property type="evidence" value="ECO:0007669"/>
    <property type="project" value="UniProtKB-UniRule"/>
</dbReference>
<dbReference type="InterPro" id="IPR047043">
    <property type="entry name" value="BipA_III"/>
</dbReference>
<comment type="similarity">
    <text evidence="3">Belongs to the TRAFAC class translation factor GTPase superfamily. Classic translation factor GTPase family. BipA subfamily.</text>
</comment>
<dbReference type="CDD" id="cd03710">
    <property type="entry name" value="BipA_TypA_C"/>
    <property type="match status" value="1"/>
</dbReference>
<dbReference type="HAMAP" id="MF_00849">
    <property type="entry name" value="BipA"/>
    <property type="match status" value="1"/>
</dbReference>
<dbReference type="Gene3D" id="2.40.50.250">
    <property type="entry name" value="bipa protein"/>
    <property type="match status" value="1"/>
</dbReference>
<dbReference type="Gene3D" id="2.40.30.10">
    <property type="entry name" value="Translation factors"/>
    <property type="match status" value="1"/>
</dbReference>
<keyword evidence="3" id="KW-0694">RNA-binding</keyword>
<dbReference type="EC" id="3.6.5.-" evidence="3"/>
<dbReference type="InterPro" id="IPR031157">
    <property type="entry name" value="G_TR_CS"/>
</dbReference>
<dbReference type="SMART" id="SM00838">
    <property type="entry name" value="EFG_C"/>
    <property type="match status" value="1"/>
</dbReference>
<comment type="catalytic activity">
    <reaction evidence="2 3">
        <text>GTP + H2O = GDP + phosphate + H(+)</text>
        <dbReference type="Rhea" id="RHEA:19669"/>
        <dbReference type="ChEBI" id="CHEBI:15377"/>
        <dbReference type="ChEBI" id="CHEBI:15378"/>
        <dbReference type="ChEBI" id="CHEBI:37565"/>
        <dbReference type="ChEBI" id="CHEBI:43474"/>
        <dbReference type="ChEBI" id="CHEBI:58189"/>
    </reaction>
</comment>
<dbReference type="InterPro" id="IPR035651">
    <property type="entry name" value="BipA_V"/>
</dbReference>
<dbReference type="Pfam" id="PF00679">
    <property type="entry name" value="EFG_C"/>
    <property type="match status" value="1"/>
</dbReference>
<dbReference type="InterPro" id="IPR000640">
    <property type="entry name" value="EFG_V-like"/>
</dbReference>
<evidence type="ECO:0000256" key="1">
    <source>
        <dbReference type="ARBA" id="ARBA00023134"/>
    </source>
</evidence>
<dbReference type="GO" id="GO:0019843">
    <property type="term" value="F:rRNA binding"/>
    <property type="evidence" value="ECO:0007669"/>
    <property type="project" value="UniProtKB-KW"/>
</dbReference>
<dbReference type="PRINTS" id="PR00315">
    <property type="entry name" value="ELONGATNFCT"/>
</dbReference>
<keyword evidence="3" id="KW-0699">rRNA-binding</keyword>
<dbReference type="InterPro" id="IPR004161">
    <property type="entry name" value="EFTu-like_2"/>
</dbReference>
<dbReference type="CDD" id="cd03691">
    <property type="entry name" value="BipA_TypA_II"/>
    <property type="match status" value="1"/>
</dbReference>
<dbReference type="GO" id="GO:0003924">
    <property type="term" value="F:GTPase activity"/>
    <property type="evidence" value="ECO:0007669"/>
    <property type="project" value="UniProtKB-UniRule"/>
</dbReference>
<dbReference type="InterPro" id="IPR000795">
    <property type="entry name" value="T_Tr_GTP-bd_dom"/>
</dbReference>
<dbReference type="GO" id="GO:0010467">
    <property type="term" value="P:gene expression"/>
    <property type="evidence" value="ECO:0007669"/>
    <property type="project" value="UniProtKB-ARBA"/>
</dbReference>
<dbReference type="Pfam" id="PF00009">
    <property type="entry name" value="GTP_EFTU"/>
    <property type="match status" value="1"/>
</dbReference>
<dbReference type="InterPro" id="IPR047041">
    <property type="entry name" value="BipA_GTP-bd_dom"/>
</dbReference>
<accession>W4UQH4</accession>
<keyword evidence="3" id="KW-0690">Ribosome biogenesis</keyword>
<dbReference type="Gene3D" id="3.30.70.240">
    <property type="match status" value="1"/>
</dbReference>
<dbReference type="InterPro" id="IPR009000">
    <property type="entry name" value="Transl_B-barrel_sf"/>
</dbReference>
<dbReference type="PANTHER" id="PTHR42908:SF8">
    <property type="entry name" value="TR-TYPE G DOMAIN-CONTAINING PROTEIN"/>
    <property type="match status" value="1"/>
</dbReference>
<dbReference type="InterPro" id="IPR047042">
    <property type="entry name" value="BipA_II"/>
</dbReference>
<dbReference type="NCBIfam" id="TIGR01394">
    <property type="entry name" value="TypA_BipA"/>
    <property type="match status" value="1"/>
</dbReference>
<keyword evidence="1 3" id="KW-0342">GTP-binding</keyword>
<dbReference type="Proteomes" id="UP000019131">
    <property type="component" value="Unassembled WGS sequence"/>
</dbReference>
<dbReference type="InterPro" id="IPR006298">
    <property type="entry name" value="BipA"/>
</dbReference>
<dbReference type="SUPFAM" id="SSF54980">
    <property type="entry name" value="EF-G C-terminal domain-like"/>
    <property type="match status" value="2"/>
</dbReference>
<dbReference type="PROSITE" id="PS00301">
    <property type="entry name" value="G_TR_1"/>
    <property type="match status" value="1"/>
</dbReference>
<evidence type="ECO:0000256" key="3">
    <source>
        <dbReference type="HAMAP-Rule" id="MF_00849"/>
    </source>
</evidence>
<sequence length="621" mass="69989">MQNIRNIAIIAHVDHGKTTLVDKMLLAGNLFRSNQNSGELILDNNDLERERGITILSKNVSISYKGTKINIIDTPGHSDFGGEVERVLNMADGCILLVDAFEGPMPQTRFVLQKALEIGLKPIVVVNKVDKPNCRPDEVYEMVFDLMFSLDATEDQLDFPVVYGSAKNNWMSTDWQKPTDSITPLLDCIIENIPAPEQLEGTPQMLITSLDYSSYTGRIAVGRVHRGTLREGMNVSLVKRNGSAVRAKIKELHVFEGLGRVKTTAVSSGDICALIGIEGFEIGDTVCDYENPEALPPIAIDEPTMSMLFAINDSPFFGKDGKFVTSRHIHDRLMKELDKNLALRVRKSEEDGKWIVSGRGVLHLSVLIETMRREGYELQVGQPQVIFREIDGVRCEPIEELTVNVPEEYASKIIDMVTRRKGEMVKMENTGERVNLEFNMPSRGIIGLRTNVLTASAGEAIMAHRFKEYQPHKGEIERRTNGSMIAMEGGTAFAYAIDKLQDRGKFFIFPQDDVYTGQVVGEHSHDNDLVINVTKSKKLTNMRASGSDDKTRLIPPVQFSLEEALEYIKEDEYVEVTPKAMRMRKVILDETERKRSNKTKVILQHYIKRSAPFIMRRSFYI</sequence>
<dbReference type="AlphaFoldDB" id="W4UQH4"/>
<name>W4UQH4_9BACE</name>
<dbReference type="InterPro" id="IPR048876">
    <property type="entry name" value="BipA_C"/>
</dbReference>
<dbReference type="Gene3D" id="3.40.50.300">
    <property type="entry name" value="P-loop containing nucleotide triphosphate hydrolases"/>
    <property type="match status" value="1"/>
</dbReference>
<dbReference type="STRING" id="1445607.JCM10512_1004"/>
<comment type="subunit">
    <text evidence="3">Monomer.</text>
</comment>
<dbReference type="FunFam" id="3.30.70.870:FF:000003">
    <property type="entry name" value="GTP-binding protein TypA"/>
    <property type="match status" value="1"/>
</dbReference>
<dbReference type="FunFam" id="3.40.50.300:FF:000055">
    <property type="entry name" value="GTP-binding protein TypA"/>
    <property type="match status" value="1"/>
</dbReference>
<evidence type="ECO:0000259" key="4">
    <source>
        <dbReference type="PROSITE" id="PS51722"/>
    </source>
</evidence>
<protein>
    <recommendedName>
        <fullName evidence="3">Large ribosomal subunit assembly factor BipA</fullName>
        <ecNumber evidence="3">3.6.5.-</ecNumber>
    </recommendedName>
    <alternativeName>
        <fullName evidence="3">GTP-binding protein BipA</fullName>
    </alternativeName>
</protein>
<keyword evidence="3" id="KW-0963">Cytoplasm</keyword>
<dbReference type="FunFam" id="3.30.70.240:FF:000002">
    <property type="entry name" value="GTP-binding protein TypA"/>
    <property type="match status" value="1"/>
</dbReference>
<dbReference type="InterPro" id="IPR042116">
    <property type="entry name" value="TypA/BipA_C"/>
</dbReference>
<dbReference type="SUPFAM" id="SSF50447">
    <property type="entry name" value="Translation proteins"/>
    <property type="match status" value="1"/>
</dbReference>
<dbReference type="FunFam" id="2.40.30.10:FF:000016">
    <property type="entry name" value="GTP-binding protein TypA"/>
    <property type="match status" value="1"/>
</dbReference>
<dbReference type="InterPro" id="IPR027417">
    <property type="entry name" value="P-loop_NTPase"/>
</dbReference>
<dbReference type="FunFam" id="2.40.50.250:FF:000001">
    <property type="entry name" value="GTP-binding protein TypA"/>
    <property type="match status" value="1"/>
</dbReference>
<evidence type="ECO:0000313" key="6">
    <source>
        <dbReference type="Proteomes" id="UP000019131"/>
    </source>
</evidence>
<proteinExistence type="inferred from homology"/>
<feature type="domain" description="Tr-type G" evidence="4">
    <location>
        <begin position="2"/>
        <end position="197"/>
    </location>
</feature>
<dbReference type="GO" id="GO:0043022">
    <property type="term" value="F:ribosome binding"/>
    <property type="evidence" value="ECO:0007669"/>
    <property type="project" value="UniProtKB-UniRule"/>
</dbReference>
<dbReference type="PROSITE" id="PS51722">
    <property type="entry name" value="G_TR_2"/>
    <property type="match status" value="1"/>
</dbReference>
<feature type="binding site" evidence="3">
    <location>
        <begin position="127"/>
        <end position="130"/>
    </location>
    <ligand>
        <name>GTP</name>
        <dbReference type="ChEBI" id="CHEBI:37565"/>
    </ligand>
</feature>
<dbReference type="GO" id="GO:1990904">
    <property type="term" value="C:ribonucleoprotein complex"/>
    <property type="evidence" value="ECO:0007669"/>
    <property type="project" value="TreeGrafter"/>
</dbReference>